<dbReference type="AlphaFoldDB" id="A0AA35ZV75"/>
<evidence type="ECO:0000313" key="2">
    <source>
        <dbReference type="Proteomes" id="UP001177003"/>
    </source>
</evidence>
<gene>
    <name evidence="1" type="ORF">LSALG_LOCUS37715</name>
</gene>
<protein>
    <submittedName>
        <fullName evidence="1">Uncharacterized protein</fullName>
    </submittedName>
</protein>
<accession>A0AA35ZV75</accession>
<dbReference type="EMBL" id="OX465084">
    <property type="protein sequence ID" value="CAI9298983.1"/>
    <property type="molecule type" value="Genomic_DNA"/>
</dbReference>
<sequence>MVSKVPLVADGDEGIGRWSQGYEWWLMEITKVVVGGDDWHDGFSAMVAVSGSMAVCFSILDLDLSIISLNNKMSLNFLNHVEEQQHLHHRRPHPFHHHTIGDSPSNATSLPLLQPPITTTIFDDDTTTAITVGVCYCRYFSGRTN</sequence>
<organism evidence="1 2">
    <name type="scientific">Lactuca saligna</name>
    <name type="common">Willowleaf lettuce</name>
    <dbReference type="NCBI Taxonomy" id="75948"/>
    <lineage>
        <taxon>Eukaryota</taxon>
        <taxon>Viridiplantae</taxon>
        <taxon>Streptophyta</taxon>
        <taxon>Embryophyta</taxon>
        <taxon>Tracheophyta</taxon>
        <taxon>Spermatophyta</taxon>
        <taxon>Magnoliopsida</taxon>
        <taxon>eudicotyledons</taxon>
        <taxon>Gunneridae</taxon>
        <taxon>Pentapetalae</taxon>
        <taxon>asterids</taxon>
        <taxon>campanulids</taxon>
        <taxon>Asterales</taxon>
        <taxon>Asteraceae</taxon>
        <taxon>Cichorioideae</taxon>
        <taxon>Cichorieae</taxon>
        <taxon>Lactucinae</taxon>
        <taxon>Lactuca</taxon>
    </lineage>
</organism>
<reference evidence="1" key="1">
    <citation type="submission" date="2023-04" db="EMBL/GenBank/DDBJ databases">
        <authorList>
            <person name="Vijverberg K."/>
            <person name="Xiong W."/>
            <person name="Schranz E."/>
        </authorList>
    </citation>
    <scope>NUCLEOTIDE SEQUENCE</scope>
</reference>
<keyword evidence="2" id="KW-1185">Reference proteome</keyword>
<evidence type="ECO:0000313" key="1">
    <source>
        <dbReference type="EMBL" id="CAI9298983.1"/>
    </source>
</evidence>
<name>A0AA35ZV75_LACSI</name>
<dbReference type="Proteomes" id="UP001177003">
    <property type="component" value="Chromosome 8"/>
</dbReference>
<proteinExistence type="predicted"/>